<dbReference type="GO" id="GO:0016301">
    <property type="term" value="F:kinase activity"/>
    <property type="evidence" value="ECO:0007669"/>
    <property type="project" value="UniProtKB-KW"/>
</dbReference>
<dbReference type="SUPFAM" id="SSF54211">
    <property type="entry name" value="Ribosomal protein S5 domain 2-like"/>
    <property type="match status" value="1"/>
</dbReference>
<evidence type="ECO:0000256" key="1">
    <source>
        <dbReference type="ARBA" id="ARBA00022679"/>
    </source>
</evidence>
<dbReference type="InterPro" id="IPR006204">
    <property type="entry name" value="GHMP_kinase_N_dom"/>
</dbReference>
<dbReference type="RefSeq" id="WP_090547669.1">
    <property type="nucleotide sequence ID" value="NZ_FNSR01000002.1"/>
</dbReference>
<dbReference type="InterPro" id="IPR020568">
    <property type="entry name" value="Ribosomal_Su5_D2-typ_SF"/>
</dbReference>
<evidence type="ECO:0000256" key="2">
    <source>
        <dbReference type="ARBA" id="ARBA00022777"/>
    </source>
</evidence>
<reference evidence="6" key="1">
    <citation type="submission" date="2016-10" db="EMBL/GenBank/DDBJ databases">
        <authorList>
            <person name="Varghese N."/>
            <person name="Submissions S."/>
        </authorList>
    </citation>
    <scope>NUCLEOTIDE SEQUENCE [LARGE SCALE GENOMIC DNA]</scope>
    <source>
        <strain evidence="6">LMG 26416</strain>
    </source>
</reference>
<dbReference type="GO" id="GO:0005524">
    <property type="term" value="F:ATP binding"/>
    <property type="evidence" value="ECO:0007669"/>
    <property type="project" value="InterPro"/>
</dbReference>
<protein>
    <submittedName>
        <fullName evidence="5">Beta-RFAP synthase</fullName>
    </submittedName>
</protein>
<dbReference type="OrthoDB" id="1492801at2"/>
<organism evidence="5 6">
    <name type="scientific">Paraburkholderia caballeronis</name>
    <dbReference type="NCBI Taxonomy" id="416943"/>
    <lineage>
        <taxon>Bacteria</taxon>
        <taxon>Pseudomonadati</taxon>
        <taxon>Pseudomonadota</taxon>
        <taxon>Betaproteobacteria</taxon>
        <taxon>Burkholderiales</taxon>
        <taxon>Burkholderiaceae</taxon>
        <taxon>Paraburkholderia</taxon>
    </lineage>
</organism>
<keyword evidence="1" id="KW-0808">Transferase</keyword>
<sequence>MPLQFRRFPPQAAVTVDAPARLHLGFLDPNATLGRAFGSLGLFVDGPGTRLVARRADVERIDGALGDADRERVARWLHTLHATWGGPPVALDVLHTVRAHSGLGSGTQLALAVGSAFARIAGVPATTTELAALLGRGARSGIGVHGFDVGGLLLDGGPSSASAPGGPPSLAPLLSRLPFPDAWRVLLVSDTSRSGLSGPDERRGLAALAPFPQALAAHLCHLVLMRILPAVADGDFAPFARGLTEMQQIIGEYFAPVQGGVFTSPDVELAIRAVAAQQPAGIGQTSWGPTGFAIVASEPDAVRALAAARDATRGRPHVECAVVAARNRGATIDAFAARPRRAGVA</sequence>
<dbReference type="NCBIfam" id="TIGR00144">
    <property type="entry name" value="beta_RFAP_syn"/>
    <property type="match status" value="1"/>
</dbReference>
<dbReference type="Pfam" id="PF00288">
    <property type="entry name" value="GHMP_kinases_N"/>
    <property type="match status" value="1"/>
</dbReference>
<dbReference type="STRING" id="416943.SAMN05445871_3740"/>
<dbReference type="Proteomes" id="UP000199120">
    <property type="component" value="Unassembled WGS sequence"/>
</dbReference>
<keyword evidence="6" id="KW-1185">Reference proteome</keyword>
<dbReference type="PANTHER" id="PTHR20861">
    <property type="entry name" value="HOMOSERINE/4-DIPHOSPHOCYTIDYL-2-C-METHYL-D-ERYTHRITOL KINASE"/>
    <property type="match status" value="1"/>
</dbReference>
<dbReference type="InterPro" id="IPR004422">
    <property type="entry name" value="RFAP_synthase"/>
</dbReference>
<dbReference type="Pfam" id="PF08544">
    <property type="entry name" value="GHMP_kinases_C"/>
    <property type="match status" value="1"/>
</dbReference>
<proteinExistence type="predicted"/>
<evidence type="ECO:0000313" key="6">
    <source>
        <dbReference type="Proteomes" id="UP000199120"/>
    </source>
</evidence>
<dbReference type="EMBL" id="FOAJ01000004">
    <property type="protein sequence ID" value="SEL00693.1"/>
    <property type="molecule type" value="Genomic_DNA"/>
</dbReference>
<feature type="domain" description="GHMP kinase N-terminal" evidence="3">
    <location>
        <begin position="76"/>
        <end position="149"/>
    </location>
</feature>
<dbReference type="PANTHER" id="PTHR20861:SF6">
    <property type="entry name" value="BETA-RIBOFURANOSYLPHENOL 5'-PHOSPHATE SYNTHASE"/>
    <property type="match status" value="1"/>
</dbReference>
<evidence type="ECO:0000259" key="4">
    <source>
        <dbReference type="Pfam" id="PF08544"/>
    </source>
</evidence>
<accession>A0A1H7LP28</accession>
<dbReference type="InterPro" id="IPR013750">
    <property type="entry name" value="GHMP_kinase_C_dom"/>
</dbReference>
<dbReference type="AlphaFoldDB" id="A0A1H7LP28"/>
<evidence type="ECO:0000259" key="3">
    <source>
        <dbReference type="Pfam" id="PF00288"/>
    </source>
</evidence>
<gene>
    <name evidence="5" type="ORF">SAMN05192542_104437</name>
</gene>
<dbReference type="PIRSF" id="PIRSF004884">
    <property type="entry name" value="Sugar_kin_arch"/>
    <property type="match status" value="1"/>
</dbReference>
<evidence type="ECO:0000313" key="5">
    <source>
        <dbReference type="EMBL" id="SEL00693.1"/>
    </source>
</evidence>
<keyword evidence="2" id="KW-0418">Kinase</keyword>
<name>A0A1H7LP28_9BURK</name>
<feature type="domain" description="GHMP kinase C-terminal" evidence="4">
    <location>
        <begin position="228"/>
        <end position="310"/>
    </location>
</feature>